<reference evidence="3" key="1">
    <citation type="submission" date="2021-04" db="EMBL/GenBank/DDBJ databases">
        <title>The complete genome sequence of Caulobacter sp. S6.</title>
        <authorList>
            <person name="Tang Y."/>
            <person name="Ouyang W."/>
            <person name="Liu Q."/>
            <person name="Huang B."/>
            <person name="Guo Z."/>
            <person name="Lei P."/>
        </authorList>
    </citation>
    <scope>NUCLEOTIDE SEQUENCE</scope>
    <source>
        <strain evidence="3">S6</strain>
    </source>
</reference>
<feature type="signal peptide" evidence="1">
    <location>
        <begin position="1"/>
        <end position="23"/>
    </location>
</feature>
<keyword evidence="1" id="KW-0732">Signal</keyword>
<dbReference type="InterPro" id="IPR000073">
    <property type="entry name" value="AB_hydrolase_1"/>
</dbReference>
<dbReference type="Pfam" id="PF00561">
    <property type="entry name" value="Abhydrolase_1"/>
    <property type="match status" value="1"/>
</dbReference>
<dbReference type="InterPro" id="IPR029058">
    <property type="entry name" value="AB_hydrolase_fold"/>
</dbReference>
<dbReference type="AlphaFoldDB" id="A0A975IUY3"/>
<dbReference type="SUPFAM" id="SSF53474">
    <property type="entry name" value="alpha/beta-Hydrolases"/>
    <property type="match status" value="1"/>
</dbReference>
<protein>
    <submittedName>
        <fullName evidence="3">Alpha/beta hydrolase</fullName>
    </submittedName>
</protein>
<dbReference type="EMBL" id="CP073078">
    <property type="protein sequence ID" value="QUD88230.1"/>
    <property type="molecule type" value="Genomic_DNA"/>
</dbReference>
<dbReference type="Proteomes" id="UP000676409">
    <property type="component" value="Chromosome"/>
</dbReference>
<keyword evidence="3" id="KW-0378">Hydrolase</keyword>
<dbReference type="GO" id="GO:0016787">
    <property type="term" value="F:hydrolase activity"/>
    <property type="evidence" value="ECO:0007669"/>
    <property type="project" value="UniProtKB-KW"/>
</dbReference>
<evidence type="ECO:0000259" key="2">
    <source>
        <dbReference type="Pfam" id="PF00561"/>
    </source>
</evidence>
<evidence type="ECO:0000313" key="4">
    <source>
        <dbReference type="Proteomes" id="UP000676409"/>
    </source>
</evidence>
<dbReference type="RefSeq" id="WP_211938281.1">
    <property type="nucleotide sequence ID" value="NZ_CP073078.1"/>
</dbReference>
<organism evidence="3 4">
    <name type="scientific">Phenylobacterium montanum</name>
    <dbReference type="NCBI Taxonomy" id="2823693"/>
    <lineage>
        <taxon>Bacteria</taxon>
        <taxon>Pseudomonadati</taxon>
        <taxon>Pseudomonadota</taxon>
        <taxon>Alphaproteobacteria</taxon>
        <taxon>Caulobacterales</taxon>
        <taxon>Caulobacteraceae</taxon>
        <taxon>Phenylobacterium</taxon>
    </lineage>
</organism>
<feature type="domain" description="AB hydrolase-1" evidence="2">
    <location>
        <begin position="61"/>
        <end position="161"/>
    </location>
</feature>
<evidence type="ECO:0000313" key="3">
    <source>
        <dbReference type="EMBL" id="QUD88230.1"/>
    </source>
</evidence>
<keyword evidence="4" id="KW-1185">Reference proteome</keyword>
<dbReference type="Gene3D" id="3.40.50.1820">
    <property type="entry name" value="alpha/beta hydrolase"/>
    <property type="match status" value="1"/>
</dbReference>
<feature type="chain" id="PRO_5037861756" evidence="1">
    <location>
        <begin position="24"/>
        <end position="283"/>
    </location>
</feature>
<evidence type="ECO:0000256" key="1">
    <source>
        <dbReference type="SAM" id="SignalP"/>
    </source>
</evidence>
<dbReference type="PANTHER" id="PTHR43433">
    <property type="entry name" value="HYDROLASE, ALPHA/BETA FOLD FAMILY PROTEIN"/>
    <property type="match status" value="1"/>
</dbReference>
<dbReference type="KEGG" id="caul:KCG34_24910"/>
<dbReference type="PANTHER" id="PTHR43433:SF5">
    <property type="entry name" value="AB HYDROLASE-1 DOMAIN-CONTAINING PROTEIN"/>
    <property type="match status" value="1"/>
</dbReference>
<name>A0A975IUY3_9CAUL</name>
<accession>A0A975IUY3</accession>
<sequence length="283" mass="30512">MRVWAMGFLAGLAALAIAWSAAAAELWNTLPPMPTLPADGVQGHLAENGAVIWYERFGAGPPVILLHGGLANSAYWGNQVRFLAKDHTVIVIDSRGHGRSTRDERPYTYELMASDVAAVMDTLKIQKAPVVGWSDGAIIGLVMAMKYPERLTRVFAFAANMDPSGVKPDMLSTPTFGGFAKRGAAEYDAISPTPGHYAEFEKAIEKMWDTEPNYSAADLGKITVPVVIADGDHDEAIKREHTEYLARSIPGAKLAILPGLSHFAMLQDPAAFDSALQSFLSAQ</sequence>
<proteinExistence type="predicted"/>
<dbReference type="InterPro" id="IPR050471">
    <property type="entry name" value="AB_hydrolase"/>
</dbReference>
<gene>
    <name evidence="3" type="ORF">KCG34_24910</name>
</gene>